<dbReference type="OrthoDB" id="2017974at2759"/>
<protein>
    <recommendedName>
        <fullName evidence="3">PIN domain-containing protein</fullName>
    </recommendedName>
</protein>
<proteinExistence type="predicted"/>
<evidence type="ECO:0000313" key="4">
    <source>
        <dbReference type="EMBL" id="KAG2185018.1"/>
    </source>
</evidence>
<dbReference type="GO" id="GO:0000184">
    <property type="term" value="P:nuclear-transcribed mRNA catabolic process, nonsense-mediated decay"/>
    <property type="evidence" value="ECO:0007669"/>
    <property type="project" value="TreeGrafter"/>
</dbReference>
<keyword evidence="5" id="KW-1185">Reference proteome</keyword>
<gene>
    <name evidence="4" type="ORF">INT43_000931</name>
</gene>
<evidence type="ECO:0000259" key="3">
    <source>
        <dbReference type="SMART" id="SM00670"/>
    </source>
</evidence>
<dbReference type="EMBL" id="JAEPQZ010000002">
    <property type="protein sequence ID" value="KAG2185018.1"/>
    <property type="molecule type" value="Genomic_DNA"/>
</dbReference>
<dbReference type="AlphaFoldDB" id="A0A8H7UMA8"/>
<dbReference type="GO" id="GO:0042162">
    <property type="term" value="F:telomeric DNA binding"/>
    <property type="evidence" value="ECO:0007669"/>
    <property type="project" value="TreeGrafter"/>
</dbReference>
<dbReference type="SMART" id="SM00670">
    <property type="entry name" value="PINc"/>
    <property type="match status" value="1"/>
</dbReference>
<dbReference type="InterPro" id="IPR018834">
    <property type="entry name" value="DNA/RNA-bd_Est1-type"/>
</dbReference>
<feature type="compositionally biased region" description="Basic and acidic residues" evidence="2">
    <location>
        <begin position="1"/>
        <end position="25"/>
    </location>
</feature>
<sequence length="1101" mass="126049">MVDEPPRPISKPDLRSSKVSSDRAKEAHKKAVKTAFRNIQVVENEIAQSTESARLLELNGGTRDFTNYDMPSNRRTRDSDSHVYSRNASGSRHTDLSHPPVVDLSTKKALWEQKIQLHIRLADRYLSLIKLDYAFSEKKNLDSLCWKRAIYSLVDQFRQALKASAKHVRSRKSHTDSGDIIDIDSEDDSTSESHSSNGPKGPGKDDDSAYEEYIMLKLLFNNFLNQADDFYEQLMIAVHEVDLKSGRAAVEFTSGWLGIRRQKWFKCVPNRGDLARYRWTFTSDTDKDREVAEKWNITGYVPIKREEARRIAWKWYTLTSWLMPNAGKPCFNLALLMQGQKSLEACHKLYLNMCSLIVRRNAFVNGREGILLLFEENRRWVAEYTKTSHLSTSRRQKAMREIQARNVKKDTDSQSDNKFDSDQVIISLYLRLHGMMFTKIGLDQFTEIRRRYFESLFPRHFPYSYEFPPKSSNRQGLSGTEQFWMETAVTNIASLYHYNYSTSRLARITSEVFRSLELSSQVEEASKESAVELEAPENAAENAELKRTSSSFESLDSMVSHMQDDELFAHGIDLTIQTAVELLKRYDTDDQFNIPTPILPAFPYTVVALADSDKKPWWVETITPDQNNGFHEQSWLVYMHVLLQWLAVSSLVCQGVASDTSNQNVSYWELLIGPILRVHVPSERMNRSISRQIDSKVSDSFWALLISFFNKIMQSLSNELNCTLVDKFIVRLAAEIDENDKDARNSYLLQAAMTMPVLPEEATLKGVGWVEEGIQRSSKSNMQYGFDDTMPADVEMQRKLRIISYAFVLHQQMPDIFCFDTVEETFYLSHHTADKELENMISKTGTTILEDEKPLNSESMTERETNLETSGAVVGHISESEEEAEENSIIQQLKARRKQLEQDLLKASSSTPQQNVQKTRREEKLQKINELKEQVVPGLTHLVIDTNCFIGDLANIKKLVKSGKWQIVVPLVVVTELDGLRTNPSTLGRAAKEALEYLEQLLPPNTPHANRPHNIRIQTSHNNFLHDISVRSEQFMWGETDRNLDDLVLSVCLWWTLQPATGAPPGVEKACLVTSDRNLSVKARARDLRVADTQSLARIKT</sequence>
<feature type="domain" description="PIN" evidence="3">
    <location>
        <begin position="940"/>
        <end position="1081"/>
    </location>
</feature>
<feature type="compositionally biased region" description="Acidic residues" evidence="2">
    <location>
        <begin position="179"/>
        <end position="190"/>
    </location>
</feature>
<dbReference type="GO" id="GO:0005697">
    <property type="term" value="C:telomerase holoenzyme complex"/>
    <property type="evidence" value="ECO:0007669"/>
    <property type="project" value="TreeGrafter"/>
</dbReference>
<comment type="caution">
    <text evidence="4">The sequence shown here is derived from an EMBL/GenBank/DDBJ whole genome shotgun (WGS) entry which is preliminary data.</text>
</comment>
<dbReference type="CDD" id="cd09880">
    <property type="entry name" value="PIN_Smg5-6-like"/>
    <property type="match status" value="1"/>
</dbReference>
<evidence type="ECO:0000313" key="5">
    <source>
        <dbReference type="Proteomes" id="UP000654370"/>
    </source>
</evidence>
<dbReference type="PANTHER" id="PTHR15696">
    <property type="entry name" value="SMG-7 SUPPRESSOR WITH MORPHOLOGICAL EFFECT ON GENITALIA PROTEIN 7"/>
    <property type="match status" value="1"/>
</dbReference>
<dbReference type="InterPro" id="IPR045153">
    <property type="entry name" value="Est1/Ebs1-like"/>
</dbReference>
<feature type="region of interest" description="Disordered" evidence="2">
    <location>
        <begin position="1"/>
        <end position="29"/>
    </location>
</feature>
<organism evidence="4 5">
    <name type="scientific">Mortierella isabellina</name>
    <name type="common">Filamentous fungus</name>
    <name type="synonym">Umbelopsis isabellina</name>
    <dbReference type="NCBI Taxonomy" id="91625"/>
    <lineage>
        <taxon>Eukaryota</taxon>
        <taxon>Fungi</taxon>
        <taxon>Fungi incertae sedis</taxon>
        <taxon>Mucoromycota</taxon>
        <taxon>Mucoromycotina</taxon>
        <taxon>Umbelopsidomycetes</taxon>
        <taxon>Umbelopsidales</taxon>
        <taxon>Umbelopsidaceae</taxon>
        <taxon>Umbelopsis</taxon>
    </lineage>
</organism>
<dbReference type="GO" id="GO:0004540">
    <property type="term" value="F:RNA nuclease activity"/>
    <property type="evidence" value="ECO:0007669"/>
    <property type="project" value="UniProtKB-ARBA"/>
</dbReference>
<dbReference type="Gene3D" id="3.40.50.1010">
    <property type="entry name" value="5'-nuclease"/>
    <property type="match status" value="1"/>
</dbReference>
<dbReference type="InterPro" id="IPR002716">
    <property type="entry name" value="PIN_dom"/>
</dbReference>
<dbReference type="SUPFAM" id="SSF48452">
    <property type="entry name" value="TPR-like"/>
    <property type="match status" value="1"/>
</dbReference>
<accession>A0A8H7UMA8</accession>
<dbReference type="Gene3D" id="1.25.40.10">
    <property type="entry name" value="Tetratricopeptide repeat domain"/>
    <property type="match status" value="1"/>
</dbReference>
<feature type="region of interest" description="Disordered" evidence="2">
    <location>
        <begin position="527"/>
        <end position="546"/>
    </location>
</feature>
<dbReference type="SUPFAM" id="SSF88723">
    <property type="entry name" value="PIN domain-like"/>
    <property type="match status" value="1"/>
</dbReference>
<dbReference type="Pfam" id="PF10373">
    <property type="entry name" value="EST1_DNA_bind"/>
    <property type="match status" value="1"/>
</dbReference>
<reference evidence="4" key="1">
    <citation type="submission" date="2020-12" db="EMBL/GenBank/DDBJ databases">
        <title>Metabolic potential, ecology and presence of endohyphal bacteria is reflected in genomic diversity of Mucoromycotina.</title>
        <authorList>
            <person name="Muszewska A."/>
            <person name="Okrasinska A."/>
            <person name="Steczkiewicz K."/>
            <person name="Drgas O."/>
            <person name="Orlowska M."/>
            <person name="Perlinska-Lenart U."/>
            <person name="Aleksandrzak-Piekarczyk T."/>
            <person name="Szatraj K."/>
            <person name="Zielenkiewicz U."/>
            <person name="Pilsyk S."/>
            <person name="Malc E."/>
            <person name="Mieczkowski P."/>
            <person name="Kruszewska J.S."/>
            <person name="Biernat P."/>
            <person name="Pawlowska J."/>
        </authorList>
    </citation>
    <scope>NUCLEOTIDE SEQUENCE</scope>
    <source>
        <strain evidence="4">WA0000067209</strain>
    </source>
</reference>
<dbReference type="GO" id="GO:0070034">
    <property type="term" value="F:telomerase RNA binding"/>
    <property type="evidence" value="ECO:0007669"/>
    <property type="project" value="TreeGrafter"/>
</dbReference>
<keyword evidence="1" id="KW-0175">Coiled coil</keyword>
<feature type="region of interest" description="Disordered" evidence="2">
    <location>
        <begin position="66"/>
        <end position="99"/>
    </location>
</feature>
<dbReference type="Pfam" id="PF13638">
    <property type="entry name" value="PIN_4"/>
    <property type="match status" value="1"/>
</dbReference>
<evidence type="ECO:0000256" key="1">
    <source>
        <dbReference type="SAM" id="Coils"/>
    </source>
</evidence>
<dbReference type="InterPro" id="IPR011990">
    <property type="entry name" value="TPR-like_helical_dom_sf"/>
</dbReference>
<dbReference type="PANTHER" id="PTHR15696:SF0">
    <property type="entry name" value="TELOMERASE-BINDING PROTEIN EST1A"/>
    <property type="match status" value="1"/>
</dbReference>
<dbReference type="Proteomes" id="UP000654370">
    <property type="component" value="Unassembled WGS sequence"/>
</dbReference>
<feature type="coiled-coil region" evidence="1">
    <location>
        <begin position="883"/>
        <end position="934"/>
    </location>
</feature>
<feature type="compositionally biased region" description="Low complexity" evidence="2">
    <location>
        <begin position="532"/>
        <end position="542"/>
    </location>
</feature>
<dbReference type="InterPro" id="IPR029060">
    <property type="entry name" value="PIN-like_dom_sf"/>
</dbReference>
<feature type="region of interest" description="Disordered" evidence="2">
    <location>
        <begin position="168"/>
        <end position="206"/>
    </location>
</feature>
<evidence type="ECO:0000256" key="2">
    <source>
        <dbReference type="SAM" id="MobiDB-lite"/>
    </source>
</evidence>
<name>A0A8H7UMA8_MORIS</name>